<evidence type="ECO:0000256" key="3">
    <source>
        <dbReference type="ARBA" id="ARBA00022692"/>
    </source>
</evidence>
<dbReference type="InterPro" id="IPR051258">
    <property type="entry name" value="Diverse_Substrate_Transporter"/>
</dbReference>
<comment type="subcellular location">
    <subcellularLocation>
        <location evidence="1">Cell membrane</location>
        <topology evidence="1">Multi-pass membrane protein</topology>
    </subcellularLocation>
</comment>
<organism evidence="8 9">
    <name type="scientific">Paracoccus litorisediminis</name>
    <dbReference type="NCBI Taxonomy" id="2006130"/>
    <lineage>
        <taxon>Bacteria</taxon>
        <taxon>Pseudomonadati</taxon>
        <taxon>Pseudomonadota</taxon>
        <taxon>Alphaproteobacteria</taxon>
        <taxon>Rhodobacterales</taxon>
        <taxon>Paracoccaceae</taxon>
        <taxon>Paracoccus</taxon>
    </lineage>
</organism>
<dbReference type="InterPro" id="IPR037185">
    <property type="entry name" value="EmrE-like"/>
</dbReference>
<keyword evidence="3 6" id="KW-0812">Transmembrane</keyword>
<dbReference type="PANTHER" id="PTHR42920">
    <property type="entry name" value="OS03G0707200 PROTEIN-RELATED"/>
    <property type="match status" value="1"/>
</dbReference>
<feature type="transmembrane region" description="Helical" evidence="6">
    <location>
        <begin position="125"/>
        <end position="144"/>
    </location>
</feature>
<keyword evidence="4 6" id="KW-1133">Transmembrane helix</keyword>
<dbReference type="Pfam" id="PF00892">
    <property type="entry name" value="EamA"/>
    <property type="match status" value="2"/>
</dbReference>
<protein>
    <submittedName>
        <fullName evidence="8">EamA family transporter</fullName>
    </submittedName>
</protein>
<gene>
    <name evidence="8" type="ORF">GL300_17595</name>
</gene>
<feature type="transmembrane region" description="Helical" evidence="6">
    <location>
        <begin position="156"/>
        <end position="175"/>
    </location>
</feature>
<evidence type="ECO:0000256" key="5">
    <source>
        <dbReference type="ARBA" id="ARBA00023136"/>
    </source>
</evidence>
<feature type="transmembrane region" description="Helical" evidence="6">
    <location>
        <begin position="99"/>
        <end position="118"/>
    </location>
</feature>
<sequence length="300" mass="32082">MMHIPRLRNLPLPELSLIGVTMIWGVTFLIVHIAVEYTGALLLVGLRFLIAGILAAILAGRHLRQVTRLELLAGLSIGASLFIGYGLQSYGLQTVESSMSAFLTALYVPLVPLLQWALFRKAPALFSWIGIGLAFAGLLLISGGSAGHLRMSTGEIATLGGTIGIALEIMLIGYFAPHVDSRRVTAIQLLAVALFCFLSMPIAGVEWPEFSWIWVGAVIGLGAASAMIQLVMNWAQKTVSPTRATVIYAGEPVWAGIVGRIAGERLGPFALIGGALIVMGVLISELRPTWKSRTDRRAAT</sequence>
<dbReference type="PANTHER" id="PTHR42920:SF5">
    <property type="entry name" value="EAMA DOMAIN-CONTAINING PROTEIN"/>
    <property type="match status" value="1"/>
</dbReference>
<comment type="caution">
    <text evidence="8">The sequence shown here is derived from an EMBL/GenBank/DDBJ whole genome shotgun (WGS) entry which is preliminary data.</text>
</comment>
<name>A0A844HPP3_9RHOB</name>
<feature type="domain" description="EamA" evidence="7">
    <location>
        <begin position="153"/>
        <end position="283"/>
    </location>
</feature>
<proteinExistence type="predicted"/>
<feature type="transmembrane region" description="Helical" evidence="6">
    <location>
        <begin position="12"/>
        <end position="34"/>
    </location>
</feature>
<accession>A0A844HPP3</accession>
<evidence type="ECO:0000256" key="1">
    <source>
        <dbReference type="ARBA" id="ARBA00004651"/>
    </source>
</evidence>
<feature type="transmembrane region" description="Helical" evidence="6">
    <location>
        <begin position="187"/>
        <end position="205"/>
    </location>
</feature>
<dbReference type="InterPro" id="IPR000620">
    <property type="entry name" value="EamA_dom"/>
</dbReference>
<evidence type="ECO:0000256" key="2">
    <source>
        <dbReference type="ARBA" id="ARBA00022475"/>
    </source>
</evidence>
<feature type="transmembrane region" description="Helical" evidence="6">
    <location>
        <begin position="211"/>
        <end position="232"/>
    </location>
</feature>
<keyword evidence="2" id="KW-1003">Cell membrane</keyword>
<dbReference type="SUPFAM" id="SSF103481">
    <property type="entry name" value="Multidrug resistance efflux transporter EmrE"/>
    <property type="match status" value="2"/>
</dbReference>
<dbReference type="GO" id="GO:0005886">
    <property type="term" value="C:plasma membrane"/>
    <property type="evidence" value="ECO:0007669"/>
    <property type="project" value="UniProtKB-SubCell"/>
</dbReference>
<evidence type="ECO:0000256" key="6">
    <source>
        <dbReference type="SAM" id="Phobius"/>
    </source>
</evidence>
<dbReference type="Proteomes" id="UP000449846">
    <property type="component" value="Unassembled WGS sequence"/>
</dbReference>
<evidence type="ECO:0000259" key="7">
    <source>
        <dbReference type="Pfam" id="PF00892"/>
    </source>
</evidence>
<dbReference type="AlphaFoldDB" id="A0A844HPP3"/>
<keyword evidence="5 6" id="KW-0472">Membrane</keyword>
<dbReference type="OrthoDB" id="9804865at2"/>
<evidence type="ECO:0000313" key="9">
    <source>
        <dbReference type="Proteomes" id="UP000449846"/>
    </source>
</evidence>
<feature type="transmembrane region" description="Helical" evidence="6">
    <location>
        <begin position="269"/>
        <end position="287"/>
    </location>
</feature>
<evidence type="ECO:0000256" key="4">
    <source>
        <dbReference type="ARBA" id="ARBA00022989"/>
    </source>
</evidence>
<evidence type="ECO:0000313" key="8">
    <source>
        <dbReference type="EMBL" id="MTH61028.1"/>
    </source>
</evidence>
<dbReference type="EMBL" id="WMIG01000012">
    <property type="protein sequence ID" value="MTH61028.1"/>
    <property type="molecule type" value="Genomic_DNA"/>
</dbReference>
<keyword evidence="9" id="KW-1185">Reference proteome</keyword>
<reference evidence="8 9" key="1">
    <citation type="submission" date="2019-11" db="EMBL/GenBank/DDBJ databases">
        <authorList>
            <person name="Dong K."/>
        </authorList>
    </citation>
    <scope>NUCLEOTIDE SEQUENCE [LARGE SCALE GENOMIC DNA]</scope>
    <source>
        <strain evidence="8 9">NBRC 112902</strain>
    </source>
</reference>
<feature type="domain" description="EamA" evidence="7">
    <location>
        <begin position="15"/>
        <end position="142"/>
    </location>
</feature>
<feature type="transmembrane region" description="Helical" evidence="6">
    <location>
        <begin position="71"/>
        <end position="87"/>
    </location>
</feature>
<feature type="transmembrane region" description="Helical" evidence="6">
    <location>
        <begin position="40"/>
        <end position="59"/>
    </location>
</feature>